<gene>
    <name evidence="1" type="ORF">Vadar_018327</name>
</gene>
<protein>
    <submittedName>
        <fullName evidence="1">Uncharacterized protein</fullName>
    </submittedName>
</protein>
<sequence length="230" mass="25922">MFLAAVARPRFDNNHNEVFSGKIGIFPFTIKEPAKWSSKNREAGTLVTKAITAVTKDITRSYLIEKVLPAIRSKWPRSSEIETIYIQQDNARPHIQPWDVDFVEAARVDGFDIQLLCQPPSSPNMNVLDLGSFQAIQSLQHQEAPTTVDELVAAVEKSFEELTSENLDRVFLSLQSCMVEVMKDYGGNNYKVPHLGKSRLMKEGNLPSQIPCELHIVENALSHLQDQPFN</sequence>
<accession>A0ACB7Z5K1</accession>
<dbReference type="Proteomes" id="UP000828048">
    <property type="component" value="Chromosome 4"/>
</dbReference>
<comment type="caution">
    <text evidence="1">The sequence shown here is derived from an EMBL/GenBank/DDBJ whole genome shotgun (WGS) entry which is preliminary data.</text>
</comment>
<evidence type="ECO:0000313" key="1">
    <source>
        <dbReference type="EMBL" id="KAH7860812.1"/>
    </source>
</evidence>
<organism evidence="1 2">
    <name type="scientific">Vaccinium darrowii</name>
    <dbReference type="NCBI Taxonomy" id="229202"/>
    <lineage>
        <taxon>Eukaryota</taxon>
        <taxon>Viridiplantae</taxon>
        <taxon>Streptophyta</taxon>
        <taxon>Embryophyta</taxon>
        <taxon>Tracheophyta</taxon>
        <taxon>Spermatophyta</taxon>
        <taxon>Magnoliopsida</taxon>
        <taxon>eudicotyledons</taxon>
        <taxon>Gunneridae</taxon>
        <taxon>Pentapetalae</taxon>
        <taxon>asterids</taxon>
        <taxon>Ericales</taxon>
        <taxon>Ericaceae</taxon>
        <taxon>Vaccinioideae</taxon>
        <taxon>Vaccinieae</taxon>
        <taxon>Vaccinium</taxon>
    </lineage>
</organism>
<keyword evidence="2" id="KW-1185">Reference proteome</keyword>
<reference evidence="1 2" key="1">
    <citation type="journal article" date="2021" name="Hortic Res">
        <title>High-quality reference genome and annotation aids understanding of berry development for evergreen blueberry (Vaccinium darrowii).</title>
        <authorList>
            <person name="Yu J."/>
            <person name="Hulse-Kemp A.M."/>
            <person name="Babiker E."/>
            <person name="Staton M."/>
        </authorList>
    </citation>
    <scope>NUCLEOTIDE SEQUENCE [LARGE SCALE GENOMIC DNA]</scope>
    <source>
        <strain evidence="2">cv. NJ 8807/NJ 8810</strain>
        <tissue evidence="1">Young leaf</tissue>
    </source>
</reference>
<name>A0ACB7Z5K1_9ERIC</name>
<evidence type="ECO:0000313" key="2">
    <source>
        <dbReference type="Proteomes" id="UP000828048"/>
    </source>
</evidence>
<proteinExistence type="predicted"/>
<dbReference type="EMBL" id="CM037154">
    <property type="protein sequence ID" value="KAH7860812.1"/>
    <property type="molecule type" value="Genomic_DNA"/>
</dbReference>